<dbReference type="GO" id="GO:0003755">
    <property type="term" value="F:peptidyl-prolyl cis-trans isomerase activity"/>
    <property type="evidence" value="ECO:0007669"/>
    <property type="project" value="UniProtKB-KW"/>
</dbReference>
<dbReference type="InterPro" id="IPR000774">
    <property type="entry name" value="PPIase_FKBP_N"/>
</dbReference>
<evidence type="ECO:0000313" key="8">
    <source>
        <dbReference type="EMBL" id="CAE0637941.1"/>
    </source>
</evidence>
<evidence type="ECO:0000256" key="2">
    <source>
        <dbReference type="ARBA" id="ARBA00013194"/>
    </source>
</evidence>
<reference evidence="8" key="1">
    <citation type="submission" date="2021-01" db="EMBL/GenBank/DDBJ databases">
        <authorList>
            <person name="Corre E."/>
            <person name="Pelletier E."/>
            <person name="Niang G."/>
            <person name="Scheremetjew M."/>
            <person name="Finn R."/>
            <person name="Kale V."/>
            <person name="Holt S."/>
            <person name="Cochrane G."/>
            <person name="Meng A."/>
            <person name="Brown T."/>
            <person name="Cohen L."/>
        </authorList>
    </citation>
    <scope>NUCLEOTIDE SEQUENCE</scope>
    <source>
        <strain evidence="8">CCMP3107</strain>
    </source>
</reference>
<proteinExistence type="predicted"/>
<dbReference type="GO" id="GO:0006457">
    <property type="term" value="P:protein folding"/>
    <property type="evidence" value="ECO:0007669"/>
    <property type="project" value="InterPro"/>
</dbReference>
<feature type="signal peptide" evidence="6">
    <location>
        <begin position="1"/>
        <end position="21"/>
    </location>
</feature>
<dbReference type="InterPro" id="IPR046357">
    <property type="entry name" value="PPIase_dom_sf"/>
</dbReference>
<dbReference type="SUPFAM" id="SSF54534">
    <property type="entry name" value="FKBP-like"/>
    <property type="match status" value="1"/>
</dbReference>
<keyword evidence="4 5" id="KW-0413">Isomerase</keyword>
<dbReference type="Gene3D" id="3.10.50.40">
    <property type="match status" value="1"/>
</dbReference>
<dbReference type="PANTHER" id="PTHR43811">
    <property type="entry name" value="FKBP-TYPE PEPTIDYL-PROLYL CIS-TRANS ISOMERASE FKPA"/>
    <property type="match status" value="1"/>
</dbReference>
<gene>
    <name evidence="8" type="ORF">HAKA00212_LOCUS16718</name>
    <name evidence="9" type="ORF">HAKA00212_LOCUS16719</name>
</gene>
<evidence type="ECO:0000259" key="7">
    <source>
        <dbReference type="PROSITE" id="PS50059"/>
    </source>
</evidence>
<evidence type="ECO:0000256" key="5">
    <source>
        <dbReference type="PROSITE-ProRule" id="PRU00277"/>
    </source>
</evidence>
<protein>
    <recommendedName>
        <fullName evidence="2 5">peptidylprolyl isomerase</fullName>
        <ecNumber evidence="2 5">5.2.1.8</ecNumber>
    </recommendedName>
</protein>
<organism evidence="8">
    <name type="scientific">Heterosigma akashiwo</name>
    <name type="common">Chromophytic alga</name>
    <name type="synonym">Heterosigma carterae</name>
    <dbReference type="NCBI Taxonomy" id="2829"/>
    <lineage>
        <taxon>Eukaryota</taxon>
        <taxon>Sar</taxon>
        <taxon>Stramenopiles</taxon>
        <taxon>Ochrophyta</taxon>
        <taxon>Raphidophyceae</taxon>
        <taxon>Chattonellales</taxon>
        <taxon>Chattonellaceae</taxon>
        <taxon>Heterosigma</taxon>
    </lineage>
</organism>
<evidence type="ECO:0000313" key="9">
    <source>
        <dbReference type="EMBL" id="CAE0637942.1"/>
    </source>
</evidence>
<keyword evidence="6" id="KW-0732">Signal</keyword>
<evidence type="ECO:0000256" key="3">
    <source>
        <dbReference type="ARBA" id="ARBA00023110"/>
    </source>
</evidence>
<sequence>MTQRLVLVALVALSALLAVYGFSSVGKLAVTSQPAAVSSSVFPMSRKQKTALKMMSDDESGAADALYLEQNAKKPGVIVLPSGLQYRVLREGEPGAPSPSKSQKCSCHYEGRNIRGQVFDSSYQRGEPIDFAPNQVIKGWTEAMQLMKEGDKWELTVPSELAYGRTRMGRAIYPGATLIFEMEILKVYEKPAWQFW</sequence>
<dbReference type="Pfam" id="PF01346">
    <property type="entry name" value="FKBP_N"/>
    <property type="match status" value="1"/>
</dbReference>
<comment type="catalytic activity">
    <reaction evidence="1 5">
        <text>[protein]-peptidylproline (omega=180) = [protein]-peptidylproline (omega=0)</text>
        <dbReference type="Rhea" id="RHEA:16237"/>
        <dbReference type="Rhea" id="RHEA-COMP:10747"/>
        <dbReference type="Rhea" id="RHEA-COMP:10748"/>
        <dbReference type="ChEBI" id="CHEBI:83833"/>
        <dbReference type="ChEBI" id="CHEBI:83834"/>
        <dbReference type="EC" id="5.2.1.8"/>
    </reaction>
</comment>
<accession>A0A6T5PSP6</accession>
<dbReference type="PROSITE" id="PS50059">
    <property type="entry name" value="FKBP_PPIASE"/>
    <property type="match status" value="1"/>
</dbReference>
<feature type="domain" description="PPIase FKBP-type" evidence="7">
    <location>
        <begin position="102"/>
        <end position="188"/>
    </location>
</feature>
<dbReference type="EMBL" id="HBIU01036376">
    <property type="protein sequence ID" value="CAE0637941.1"/>
    <property type="molecule type" value="Transcribed_RNA"/>
</dbReference>
<dbReference type="PANTHER" id="PTHR43811:SF19">
    <property type="entry name" value="39 KDA FK506-BINDING NUCLEAR PROTEIN"/>
    <property type="match status" value="1"/>
</dbReference>
<evidence type="ECO:0000256" key="1">
    <source>
        <dbReference type="ARBA" id="ARBA00000971"/>
    </source>
</evidence>
<evidence type="ECO:0000256" key="6">
    <source>
        <dbReference type="SAM" id="SignalP"/>
    </source>
</evidence>
<dbReference type="Pfam" id="PF00254">
    <property type="entry name" value="FKBP_C"/>
    <property type="match status" value="1"/>
</dbReference>
<dbReference type="EMBL" id="HBIU01036377">
    <property type="protein sequence ID" value="CAE0637942.1"/>
    <property type="molecule type" value="Transcribed_RNA"/>
</dbReference>
<feature type="chain" id="PRO_5035676742" description="peptidylprolyl isomerase" evidence="6">
    <location>
        <begin position="22"/>
        <end position="196"/>
    </location>
</feature>
<dbReference type="EC" id="5.2.1.8" evidence="2 5"/>
<name>A0A6T5PSP6_HETAK</name>
<keyword evidence="3 5" id="KW-0697">Rotamase</keyword>
<dbReference type="InterPro" id="IPR001179">
    <property type="entry name" value="PPIase_FKBP_dom"/>
</dbReference>
<evidence type="ECO:0000256" key="4">
    <source>
        <dbReference type="ARBA" id="ARBA00023235"/>
    </source>
</evidence>
<dbReference type="AlphaFoldDB" id="A0A6T5PSP6"/>